<evidence type="ECO:0000313" key="1">
    <source>
        <dbReference type="EMBL" id="QBK87400.1"/>
    </source>
</evidence>
<dbReference type="EMBL" id="MK500350">
    <property type="protein sequence ID" value="QBK87400.1"/>
    <property type="molecule type" value="Genomic_DNA"/>
</dbReference>
<gene>
    <name evidence="1" type="ORF">LCMAC201_03100</name>
</gene>
<sequence length="223" mass="26047">MNIEKRDDNVWIISGQTFAVKDRLKALGGKWNPTAKVWEFQAGSRDRQHMLSRELETLSQTNTQQREDRYNHLNDVKENITFIEDDSAKVCNVEFWRDTFVHRSFLRAIGARWDDHCWILKKTVNKERLLQAVVNEDIPFDVYSYPGRGIREKGFIIIDFEYDSEKHRKISVNNGCTCTSVKTCRPCKLACCELARISPTEGFSGERFECPTHNVTEQYGTWD</sequence>
<name>A0A481YWK6_9VIRU</name>
<reference evidence="1" key="1">
    <citation type="journal article" date="2019" name="MBio">
        <title>Virus Genomes from Deep Sea Sediments Expand the Ocean Megavirome and Support Independent Origins of Viral Gigantism.</title>
        <authorList>
            <person name="Backstrom D."/>
            <person name="Yutin N."/>
            <person name="Jorgensen S.L."/>
            <person name="Dharamshi J."/>
            <person name="Homa F."/>
            <person name="Zaremba-Niedwiedzka K."/>
            <person name="Spang A."/>
            <person name="Wolf Y.I."/>
            <person name="Koonin E.V."/>
            <person name="Ettema T.J."/>
        </authorList>
    </citation>
    <scope>NUCLEOTIDE SEQUENCE</scope>
</reference>
<organism evidence="1">
    <name type="scientific">Marseillevirus LCMAC201</name>
    <dbReference type="NCBI Taxonomy" id="2506605"/>
    <lineage>
        <taxon>Viruses</taxon>
        <taxon>Varidnaviria</taxon>
        <taxon>Bamfordvirae</taxon>
        <taxon>Nucleocytoviricota</taxon>
        <taxon>Megaviricetes</taxon>
        <taxon>Pimascovirales</taxon>
        <taxon>Pimascovirales incertae sedis</taxon>
        <taxon>Marseilleviridae</taxon>
    </lineage>
</organism>
<protein>
    <submittedName>
        <fullName evidence="1">Uncharacterized protein</fullName>
    </submittedName>
</protein>
<proteinExistence type="predicted"/>
<accession>A0A481YWK6</accession>